<dbReference type="EMBL" id="JAQQBR010001833">
    <property type="protein sequence ID" value="KAK0162505.1"/>
    <property type="molecule type" value="Genomic_DNA"/>
</dbReference>
<gene>
    <name evidence="1" type="ORF">PV327_006278</name>
</gene>
<reference evidence="1" key="1">
    <citation type="journal article" date="2023" name="bioRxiv">
        <title>Scaffold-level genome assemblies of two parasitoid biocontrol wasps reveal the parthenogenesis mechanism and an associated novel virus.</title>
        <authorList>
            <person name="Inwood S."/>
            <person name="Skelly J."/>
            <person name="Guhlin J."/>
            <person name="Harrop T."/>
            <person name="Goldson S."/>
            <person name="Dearden P."/>
        </authorList>
    </citation>
    <scope>NUCLEOTIDE SEQUENCE</scope>
    <source>
        <strain evidence="1">Lincoln</strain>
        <tissue evidence="1">Whole body</tissue>
    </source>
</reference>
<dbReference type="AlphaFoldDB" id="A0AA39KI02"/>
<comment type="caution">
    <text evidence="1">The sequence shown here is derived from an EMBL/GenBank/DDBJ whole genome shotgun (WGS) entry which is preliminary data.</text>
</comment>
<name>A0AA39KI02_MICHY</name>
<proteinExistence type="predicted"/>
<evidence type="ECO:0000313" key="1">
    <source>
        <dbReference type="EMBL" id="KAK0162505.1"/>
    </source>
</evidence>
<reference evidence="1" key="2">
    <citation type="submission" date="2023-03" db="EMBL/GenBank/DDBJ databases">
        <authorList>
            <person name="Inwood S.N."/>
            <person name="Skelly J.G."/>
            <person name="Guhlin J."/>
            <person name="Harrop T.W.R."/>
            <person name="Goldson S.G."/>
            <person name="Dearden P.K."/>
        </authorList>
    </citation>
    <scope>NUCLEOTIDE SEQUENCE</scope>
    <source>
        <strain evidence="1">Lincoln</strain>
        <tissue evidence="1">Whole body</tissue>
    </source>
</reference>
<accession>A0AA39KI02</accession>
<sequence length="80" mass="9277">MTFKLGYQFSLIGKKCKAISVSFILIYIDLNEHYRVRFTGTKLEVIYFYVAGREEEERTETFDSLVLLPSAFLLNVIEGT</sequence>
<organism evidence="1 2">
    <name type="scientific">Microctonus hyperodae</name>
    <name type="common">Parasitoid wasp</name>
    <dbReference type="NCBI Taxonomy" id="165561"/>
    <lineage>
        <taxon>Eukaryota</taxon>
        <taxon>Metazoa</taxon>
        <taxon>Ecdysozoa</taxon>
        <taxon>Arthropoda</taxon>
        <taxon>Hexapoda</taxon>
        <taxon>Insecta</taxon>
        <taxon>Pterygota</taxon>
        <taxon>Neoptera</taxon>
        <taxon>Endopterygota</taxon>
        <taxon>Hymenoptera</taxon>
        <taxon>Apocrita</taxon>
        <taxon>Ichneumonoidea</taxon>
        <taxon>Braconidae</taxon>
        <taxon>Euphorinae</taxon>
        <taxon>Microctonus</taxon>
    </lineage>
</organism>
<evidence type="ECO:0000313" key="2">
    <source>
        <dbReference type="Proteomes" id="UP001168972"/>
    </source>
</evidence>
<keyword evidence="2" id="KW-1185">Reference proteome</keyword>
<dbReference type="Proteomes" id="UP001168972">
    <property type="component" value="Unassembled WGS sequence"/>
</dbReference>
<protein>
    <submittedName>
        <fullName evidence="1">Uncharacterized protein</fullName>
    </submittedName>
</protein>